<dbReference type="RefSeq" id="WP_014783136.1">
    <property type="nucleotide sequence ID" value="NC_018013.1"/>
</dbReference>
<dbReference type="SUPFAM" id="SSF56399">
    <property type="entry name" value="ADP-ribosylation"/>
    <property type="match status" value="1"/>
</dbReference>
<keyword evidence="2" id="KW-1185">Reference proteome</keyword>
<dbReference type="HOGENOM" id="CLU_2115793_0_0_10"/>
<accession>I3YY19</accession>
<dbReference type="STRING" id="746697.Aeqsu_2429"/>
<evidence type="ECO:0000313" key="1">
    <source>
        <dbReference type="EMBL" id="AFL81887.1"/>
    </source>
</evidence>
<name>I3YY19_AEQSU</name>
<dbReference type="EMBL" id="CP003280">
    <property type="protein sequence ID" value="AFL81887.1"/>
    <property type="molecule type" value="Genomic_DNA"/>
</dbReference>
<dbReference type="OrthoDB" id="1493517at2"/>
<dbReference type="AlphaFoldDB" id="I3YY19"/>
<protein>
    <submittedName>
        <fullName evidence="1">Uncharacterized protein</fullName>
    </submittedName>
</protein>
<proteinExistence type="predicted"/>
<dbReference type="Proteomes" id="UP000006049">
    <property type="component" value="Chromosome"/>
</dbReference>
<organism evidence="1 2">
    <name type="scientific">Aequorivita sublithincola (strain DSM 14238 / LMG 21431 / ACAM 643 / 9-3)</name>
    <dbReference type="NCBI Taxonomy" id="746697"/>
    <lineage>
        <taxon>Bacteria</taxon>
        <taxon>Pseudomonadati</taxon>
        <taxon>Bacteroidota</taxon>
        <taxon>Flavobacteriia</taxon>
        <taxon>Flavobacteriales</taxon>
        <taxon>Flavobacteriaceae</taxon>
        <taxon>Aequorivita</taxon>
    </lineage>
</organism>
<dbReference type="KEGG" id="asl:Aeqsu_2429"/>
<sequence>MWEIYFEKVRKKVFNELPSRKESIFLFDNIDDCNYYIKTHKNGIGHIYEIEITRQETLFKADMNIFDEIDLSITQNNLLVELYKYWDKQSSKTPRYEYLFQGECRVKNVLQQRI</sequence>
<reference evidence="1 2" key="1">
    <citation type="submission" date="2012-06" db="EMBL/GenBank/DDBJ databases">
        <title>The complete genome of Aequorivita sublithincola DSM 14238.</title>
        <authorList>
            <consortium name="US DOE Joint Genome Institute (JGI-PGF)"/>
            <person name="Lucas S."/>
            <person name="Copeland A."/>
            <person name="Lapidus A."/>
            <person name="Goodwin L."/>
            <person name="Pitluck S."/>
            <person name="Peters L."/>
            <person name="Munk A.C.C."/>
            <person name="Kyrpides N."/>
            <person name="Mavromatis K."/>
            <person name="Pagani I."/>
            <person name="Ivanova N."/>
            <person name="Ovchinnikova G."/>
            <person name="Zeytun A."/>
            <person name="Detter J.C."/>
            <person name="Han C."/>
            <person name="Land M."/>
            <person name="Hauser L."/>
            <person name="Markowitz V."/>
            <person name="Cheng J.-F."/>
            <person name="Hugenholtz P."/>
            <person name="Woyke T."/>
            <person name="Wu D."/>
            <person name="Tindall B."/>
            <person name="Faehnrich R."/>
            <person name="Brambilla E."/>
            <person name="Klenk H.-P."/>
            <person name="Eisen J.A."/>
        </authorList>
    </citation>
    <scope>NUCLEOTIDE SEQUENCE [LARGE SCALE GENOMIC DNA]</scope>
    <source>
        <strain evidence="2">DSM 14238 / LMG 21431 / ACAM 643 / 9-3</strain>
    </source>
</reference>
<gene>
    <name evidence="1" type="ordered locus">Aeqsu_2429</name>
</gene>
<evidence type="ECO:0000313" key="2">
    <source>
        <dbReference type="Proteomes" id="UP000006049"/>
    </source>
</evidence>